<feature type="transmembrane region" description="Helical" evidence="8">
    <location>
        <begin position="359"/>
        <end position="382"/>
    </location>
</feature>
<dbReference type="PANTHER" id="PTHR23514">
    <property type="entry name" value="BYPASS OF STOP CODON PROTEIN 6"/>
    <property type="match status" value="1"/>
</dbReference>
<dbReference type="SUPFAM" id="SSF103473">
    <property type="entry name" value="MFS general substrate transporter"/>
    <property type="match status" value="1"/>
</dbReference>
<dbReference type="FunFam" id="1.20.1250.20:FF:000286">
    <property type="entry name" value="MFS efflux transporter"/>
    <property type="match status" value="1"/>
</dbReference>
<dbReference type="GO" id="GO:0022857">
    <property type="term" value="F:transmembrane transporter activity"/>
    <property type="evidence" value="ECO:0007669"/>
    <property type="project" value="InterPro"/>
</dbReference>
<proteinExistence type="inferred from homology"/>
<keyword evidence="11" id="KW-1185">Reference proteome</keyword>
<comment type="similarity">
    <text evidence="2">Belongs to the major facilitator superfamily.</text>
</comment>
<keyword evidence="5 8" id="KW-1133">Transmembrane helix</keyword>
<dbReference type="PANTHER" id="PTHR23514:SF3">
    <property type="entry name" value="BYPASS OF STOP CODON PROTEIN 6"/>
    <property type="match status" value="1"/>
</dbReference>
<dbReference type="InterPro" id="IPR011701">
    <property type="entry name" value="MFS"/>
</dbReference>
<evidence type="ECO:0000256" key="6">
    <source>
        <dbReference type="ARBA" id="ARBA00023136"/>
    </source>
</evidence>
<dbReference type="EMBL" id="JAFJYH010000013">
    <property type="protein sequence ID" value="KAG4425143.1"/>
    <property type="molecule type" value="Genomic_DNA"/>
</dbReference>
<feature type="region of interest" description="Disordered" evidence="7">
    <location>
        <begin position="1"/>
        <end position="23"/>
    </location>
</feature>
<keyword evidence="3" id="KW-0813">Transport</keyword>
<feature type="domain" description="Major facilitator superfamily (MFS) profile" evidence="9">
    <location>
        <begin position="47"/>
        <end position="449"/>
    </location>
</feature>
<evidence type="ECO:0000256" key="8">
    <source>
        <dbReference type="SAM" id="Phobius"/>
    </source>
</evidence>
<dbReference type="InterPro" id="IPR020846">
    <property type="entry name" value="MFS_dom"/>
</dbReference>
<keyword evidence="4 8" id="KW-0812">Transmembrane</keyword>
<feature type="transmembrane region" description="Helical" evidence="8">
    <location>
        <begin position="80"/>
        <end position="102"/>
    </location>
</feature>
<dbReference type="InterPro" id="IPR051788">
    <property type="entry name" value="MFS_Transporter"/>
</dbReference>
<feature type="transmembrane region" description="Helical" evidence="8">
    <location>
        <begin position="421"/>
        <end position="445"/>
    </location>
</feature>
<feature type="transmembrane region" description="Helical" evidence="8">
    <location>
        <begin position="55"/>
        <end position="74"/>
    </location>
</feature>
<dbReference type="InterPro" id="IPR036259">
    <property type="entry name" value="MFS_trans_sf"/>
</dbReference>
<feature type="transmembrane region" description="Helical" evidence="8">
    <location>
        <begin position="138"/>
        <end position="161"/>
    </location>
</feature>
<accession>A0A8H7WHN0</accession>
<evidence type="ECO:0000313" key="10">
    <source>
        <dbReference type="EMBL" id="KAG4425143.1"/>
    </source>
</evidence>
<feature type="transmembrane region" description="Helical" evidence="8">
    <location>
        <begin position="272"/>
        <end position="293"/>
    </location>
</feature>
<evidence type="ECO:0000256" key="5">
    <source>
        <dbReference type="ARBA" id="ARBA00022989"/>
    </source>
</evidence>
<evidence type="ECO:0000256" key="1">
    <source>
        <dbReference type="ARBA" id="ARBA00004127"/>
    </source>
</evidence>
<comment type="subcellular location">
    <subcellularLocation>
        <location evidence="1">Endomembrane system</location>
        <topology evidence="1">Multi-pass membrane protein</topology>
    </subcellularLocation>
</comment>
<protein>
    <recommendedName>
        <fullName evidence="9">Major facilitator superfamily (MFS) profile domain-containing protein</fullName>
    </recommendedName>
</protein>
<sequence>MPATEVTPLLHGGSESSSTRSMDDVTSCVTDDATQNLVSGHDLINESASANKLRIAATFYGFFIVGATDGAYGLRIYYHANYLTVSILLLSPVVGYALAALANNTIHIRYGQRGIAILGPGLHVIAFLALAMHPPYQVLIFVFVLAGLGSGLVDAGWNVWIGSMPDSSGIMGSLHSFYGLGAAMAPVIANAVITKLGWQWYGFYLLMALASLIELVSSTAAFYSQTSEQYRLQHGNHSEPEILHDQAIPKDSLPNKIWSSPVVKALRNSSTWIISMFIFLYAGMEISLADWIMTLTIDHRGQTPFVGSMLTFAFWAGLTFGRIVVGFLIPVIGNSKSVITTCLIIAILSHLVFTLRSDLATSAVMVPLLGFSLGPLFPEAVIMQTKLIDRSLRVAAVGFACALGSAGGCVFPFLVGVVANAYGIQMLLPIVMVMLLLSLVCWWLLPRPAMDDTDPAME</sequence>
<dbReference type="GO" id="GO:0016020">
    <property type="term" value="C:membrane"/>
    <property type="evidence" value="ECO:0007669"/>
    <property type="project" value="TreeGrafter"/>
</dbReference>
<comment type="caution">
    <text evidence="10">The sequence shown here is derived from an EMBL/GenBank/DDBJ whole genome shotgun (WGS) entry which is preliminary data.</text>
</comment>
<evidence type="ECO:0000313" key="11">
    <source>
        <dbReference type="Proteomes" id="UP000664132"/>
    </source>
</evidence>
<organism evidence="10 11">
    <name type="scientific">Cadophora malorum</name>
    <dbReference type="NCBI Taxonomy" id="108018"/>
    <lineage>
        <taxon>Eukaryota</taxon>
        <taxon>Fungi</taxon>
        <taxon>Dikarya</taxon>
        <taxon>Ascomycota</taxon>
        <taxon>Pezizomycotina</taxon>
        <taxon>Leotiomycetes</taxon>
        <taxon>Helotiales</taxon>
        <taxon>Ploettnerulaceae</taxon>
        <taxon>Cadophora</taxon>
    </lineage>
</organism>
<feature type="transmembrane region" description="Helical" evidence="8">
    <location>
        <begin position="114"/>
        <end position="132"/>
    </location>
</feature>
<evidence type="ECO:0000256" key="4">
    <source>
        <dbReference type="ARBA" id="ARBA00022692"/>
    </source>
</evidence>
<feature type="transmembrane region" description="Helical" evidence="8">
    <location>
        <begin position="200"/>
        <end position="223"/>
    </location>
</feature>
<dbReference type="Proteomes" id="UP000664132">
    <property type="component" value="Unassembled WGS sequence"/>
</dbReference>
<dbReference type="PROSITE" id="PS50850">
    <property type="entry name" value="MFS"/>
    <property type="match status" value="1"/>
</dbReference>
<evidence type="ECO:0000256" key="3">
    <source>
        <dbReference type="ARBA" id="ARBA00022448"/>
    </source>
</evidence>
<evidence type="ECO:0000256" key="7">
    <source>
        <dbReference type="SAM" id="MobiDB-lite"/>
    </source>
</evidence>
<evidence type="ECO:0000259" key="9">
    <source>
        <dbReference type="PROSITE" id="PS50850"/>
    </source>
</evidence>
<feature type="transmembrane region" description="Helical" evidence="8">
    <location>
        <begin position="305"/>
        <end position="325"/>
    </location>
</feature>
<dbReference type="Pfam" id="PF07690">
    <property type="entry name" value="MFS_1"/>
    <property type="match status" value="1"/>
</dbReference>
<name>A0A8H7WHN0_9HELO</name>
<dbReference type="Gene3D" id="1.20.1250.20">
    <property type="entry name" value="MFS general substrate transporter like domains"/>
    <property type="match status" value="2"/>
</dbReference>
<keyword evidence="6 8" id="KW-0472">Membrane</keyword>
<dbReference type="OrthoDB" id="413079at2759"/>
<evidence type="ECO:0000256" key="2">
    <source>
        <dbReference type="ARBA" id="ARBA00008335"/>
    </source>
</evidence>
<dbReference type="AlphaFoldDB" id="A0A8H7WHN0"/>
<feature type="transmembrane region" description="Helical" evidence="8">
    <location>
        <begin position="394"/>
        <end position="415"/>
    </location>
</feature>
<gene>
    <name evidence="10" type="ORF">IFR04_001710</name>
</gene>
<dbReference type="GO" id="GO:0012505">
    <property type="term" value="C:endomembrane system"/>
    <property type="evidence" value="ECO:0007669"/>
    <property type="project" value="UniProtKB-SubCell"/>
</dbReference>
<reference evidence="10" key="1">
    <citation type="submission" date="2021-02" db="EMBL/GenBank/DDBJ databases">
        <title>Genome sequence Cadophora malorum strain M34.</title>
        <authorList>
            <person name="Stefanovic E."/>
            <person name="Vu D."/>
            <person name="Scully C."/>
            <person name="Dijksterhuis J."/>
            <person name="Roader J."/>
            <person name="Houbraken J."/>
        </authorList>
    </citation>
    <scope>NUCLEOTIDE SEQUENCE</scope>
    <source>
        <strain evidence="10">M34</strain>
    </source>
</reference>
<feature type="transmembrane region" description="Helical" evidence="8">
    <location>
        <begin position="337"/>
        <end position="353"/>
    </location>
</feature>
<feature type="transmembrane region" description="Helical" evidence="8">
    <location>
        <begin position="173"/>
        <end position="194"/>
    </location>
</feature>